<dbReference type="GO" id="GO:0034454">
    <property type="term" value="P:microtubule anchoring at centrosome"/>
    <property type="evidence" value="ECO:0007669"/>
    <property type="project" value="TreeGrafter"/>
</dbReference>
<comment type="subcellular location">
    <subcellularLocation>
        <location evidence="1">Cytoplasm</location>
        <location evidence="1">Cytoskeleton</location>
        <location evidence="1">Microtubule organizing center</location>
        <location evidence="1">Centrosome</location>
    </subcellularLocation>
</comment>
<evidence type="ECO:0000259" key="10">
    <source>
        <dbReference type="PROSITE" id="PS50222"/>
    </source>
</evidence>
<feature type="coiled-coil region" evidence="8">
    <location>
        <begin position="1847"/>
        <end position="1962"/>
    </location>
</feature>
<feature type="region of interest" description="Disordered" evidence="9">
    <location>
        <begin position="574"/>
        <end position="599"/>
    </location>
</feature>
<feature type="domain" description="EF-hand" evidence="10">
    <location>
        <begin position="8"/>
        <end position="43"/>
    </location>
</feature>
<dbReference type="InterPro" id="IPR011992">
    <property type="entry name" value="EF-hand-dom_pair"/>
</dbReference>
<dbReference type="GO" id="GO:0005814">
    <property type="term" value="C:centriole"/>
    <property type="evidence" value="ECO:0007669"/>
    <property type="project" value="TreeGrafter"/>
</dbReference>
<evidence type="ECO:0000256" key="1">
    <source>
        <dbReference type="ARBA" id="ARBA00004300"/>
    </source>
</evidence>
<keyword evidence="5" id="KW-0677">Repeat</keyword>
<evidence type="ECO:0000313" key="13">
    <source>
        <dbReference type="RefSeq" id="XP_033807422.1"/>
    </source>
</evidence>
<feature type="coiled-coil region" evidence="8">
    <location>
        <begin position="1707"/>
        <end position="1807"/>
    </location>
</feature>
<dbReference type="CTD" id="51199"/>
<feature type="region of interest" description="Disordered" evidence="9">
    <location>
        <begin position="1536"/>
        <end position="1566"/>
    </location>
</feature>
<reference evidence="12 13" key="1">
    <citation type="submission" date="2025-04" db="UniProtKB">
        <authorList>
            <consortium name="RefSeq"/>
        </authorList>
    </citation>
    <scope>IDENTIFICATION</scope>
</reference>
<evidence type="ECO:0000256" key="2">
    <source>
        <dbReference type="ARBA" id="ARBA00022490"/>
    </source>
</evidence>
<dbReference type="PROSITE" id="PS50222">
    <property type="entry name" value="EF_HAND_2"/>
    <property type="match status" value="2"/>
</dbReference>
<feature type="coiled-coil region" evidence="8">
    <location>
        <begin position="1248"/>
        <end position="1275"/>
    </location>
</feature>
<sequence>MDEAEQDQYEARLKELFDSFDSTGTGSLGQEELTDLCHMLQLEEVAPTLQQTLLQDNLSGRVHFDQFKEALILVLSSTLSNEESFQEQDSSPEAQPKYIKDGKRYGRRSLPELQDSMEEFAEVTVIEAEDEDARSSHIPSGSCDELWKTQDSEEYEAEGQLRFWNPDDLSASQNLFSPSQDWIEEKLSVICEDLGITRDGLLNRKKLISICEQYGFQNLEREVLEDAFQNAGQDDTMSLQEFFYEVFKNGKPLTPSASTPYRQLKRHLSMQSFDESGRRTTTPSTMLGTIGFCLFSFLDDGTGYSSVEKVLDTWQEEGIENSQAVLKALDFDLDGKINLTELTMALENELLVTKNGILQAALASFKSEIKHLLERADQAAREKDKLRSDLEKNEKLKTLMASEVDDHHAAIEQRNEYNLRKLDEEYRERITALKTELGRERDHILQQASKQRLELEQEIEKMKIEENYIRDRLSLSIKENSRLERELLENTEKMAEFETLANTLQRNLENVLREKFGDLDPSSAEFFLQEERLAQMKKEHERQCRELQDRIDELQCELEECQVQGTRAFRGSLKSSLSEEFDGRSGGLESDQGLGSEDCSPSNMSIETEMAMEQMKEQHLRELEELKLELLDKVNHYEEQLEGMQTLCEKEKEDVKKYKETIQRTEEQINDLKIQSRELQGEIEKLKDEQQQMACMHDDERKELQMKFEEEKAHLQEQLKQREALEVRLKEEKERFNREKEELSQNSAQRAKEVQEKMSELVRTLQEEKNELELDFQEQITSLKERLVKEKDELRRELQDMHQHELQEERQKMKTEYERRTSEAEVQFSFDLQATLRRHEEALRHLEECYQEEQCDLTAQHFEQKSQWQFEKDEIIQESVEAQERLKETLEKEKASEKELLEKKHKEYLNKLTAEKLQLEEQLQDLKNTARKQEESASDRILQLQNDLFEELKERDQLQCEAEGKAAVTHQKLETLEKEYEQMRRDLTSKLLTSESLYKETCERAERKKAEMAQEISKLQSTISELQQEMLMLTKLQADYNALMKVNSEMKSKLAELQDHIQQLEQDRDTFRNLQKVHEQAVKENVKMASEIYGLQQRLQEMQQEPAALVNMDGASSELLGHVLAQTKVSPRQTQRKQTEDSGSLKNIHGAVLQDAENQKDLISVLELRTRIKELEESVAILSKIEKTYEKTKAENSDLRDQVFQLKENIKTLSVDCKHMTGENKGMNCMVPEQQIELDQPEGIPDNISKLKTLYKDLQKENVCLRENLKLIELKYNDAVEKNRNFSSEVSDIQNSEKIIEPMLKLENICKEPKQANTDAINVVPQFQGKILELTEKEAAYSKALDFPKEVRTEILNLKSKIKKLIQENKKLEEYVPRYAKLQTLFEEVQEKNQTCRQENSQLWEKVKELESTCDISAHEKTDMQNDKLTLQKQLRKLEERVAVLLNWKKKHGRCESSILEIQLNRKLDELTEDAPTFAEPQNPNVQVENVEKKSVTVISGLQSKCSELQQKVEVLSCEIQRLSEEKVALRNSLESLREEGTTSDQKRKVPKGSREETWQRQSIETAKEKQTIQKMVEKLNKQVSELKARNQQLSSENAELCQKNIKNQDDVLDLNRRLMGIIQQKEKETGQAMTEEWEREKLRLREELESYKAKSSTLVSSLEMELSKVKVQKHVVEQENLLFKQELDETKRMLKCPELCDRQEQISCIISSNEKLLKEKEALNEELNRCVDKAAKVCLLENVMSSLQQEHKALEQQCQTLKNQLAGSQEKTRSLEETLQSVNLQMSRMKSDLRVTQQEKETLKLEVMSLHKHLQSTKDKNQVLQGAVHSSGLQNQQKKHYWDDLTQLMEQEQQILRQENERLQQEVQSTKAELTHSREKIRQLESSILCCKHQKHQSQANMIKAMEQEKLSLKREYEHLQKELASANRKISRMTSLEQELETIRMENEGLKKQQVKLDEQLMEMLHPSSTVTPSQSPYSRELQQQTCTMVPWEQYLKLQQQLQQAERRSQHLQEELESRPLDTNMPQGGHEELLKKMEDRMLDVEQNLKIVKMLLQDKVNQLKEQMSKNTKADGMIKDLYVENARLLKALEMTEQRQQTAEKKNFLLEEKIAGLSRIVRDLTPHVTAITTHHLRS</sequence>
<keyword evidence="2" id="KW-0963">Cytoplasm</keyword>
<feature type="coiled-coil region" evidence="8">
    <location>
        <begin position="445"/>
        <end position="564"/>
    </location>
</feature>
<keyword evidence="7" id="KW-0206">Cytoskeleton</keyword>
<protein>
    <submittedName>
        <fullName evidence="12 13">Ninein isoform X1</fullName>
    </submittedName>
</protein>
<feature type="domain" description="EF-hand" evidence="10">
    <location>
        <begin position="317"/>
        <end position="352"/>
    </location>
</feature>
<proteinExistence type="predicted"/>
<keyword evidence="4" id="KW-0493">Microtubule</keyword>
<dbReference type="GO" id="GO:0097539">
    <property type="term" value="C:ciliary transition fiber"/>
    <property type="evidence" value="ECO:0007669"/>
    <property type="project" value="TreeGrafter"/>
</dbReference>
<dbReference type="InterPro" id="IPR002048">
    <property type="entry name" value="EF_hand_dom"/>
</dbReference>
<feature type="compositionally biased region" description="Basic and acidic residues" evidence="9">
    <location>
        <begin position="1536"/>
        <end position="1559"/>
    </location>
</feature>
<dbReference type="KEGG" id="gsh:117363564"/>
<feature type="coiled-coil region" evidence="8">
    <location>
        <begin position="1165"/>
        <end position="1209"/>
    </location>
</feature>
<gene>
    <name evidence="12 13" type="primary">NIN</name>
</gene>
<dbReference type="Proteomes" id="UP000515159">
    <property type="component" value="Chromosome 7"/>
</dbReference>
<feature type="coiled-coil region" evidence="8">
    <location>
        <begin position="1997"/>
        <end position="2112"/>
    </location>
</feature>
<dbReference type="PANTHER" id="PTHR18905:SF11">
    <property type="entry name" value="NINEIN"/>
    <property type="match status" value="1"/>
</dbReference>
<name>A0A6P8RQZ1_GEOSA</name>
<feature type="coiled-coil region" evidence="8">
    <location>
        <begin position="1570"/>
        <end position="1604"/>
    </location>
</feature>
<feature type="coiled-coil region" evidence="8">
    <location>
        <begin position="362"/>
        <end position="396"/>
    </location>
</feature>
<evidence type="ECO:0000256" key="5">
    <source>
        <dbReference type="ARBA" id="ARBA00022737"/>
    </source>
</evidence>
<dbReference type="FunFam" id="1.10.238.10:FF:000094">
    <property type="entry name" value="ninein isoform X7"/>
    <property type="match status" value="1"/>
</dbReference>
<evidence type="ECO:0000256" key="8">
    <source>
        <dbReference type="SAM" id="Coils"/>
    </source>
</evidence>
<dbReference type="GO" id="GO:0097431">
    <property type="term" value="C:mitotic spindle pole"/>
    <property type="evidence" value="ECO:0007669"/>
    <property type="project" value="TreeGrafter"/>
</dbReference>
<dbReference type="Gene3D" id="1.10.238.10">
    <property type="entry name" value="EF-hand"/>
    <property type="match status" value="1"/>
</dbReference>
<evidence type="ECO:0000256" key="9">
    <source>
        <dbReference type="SAM" id="MobiDB-lite"/>
    </source>
</evidence>
<evidence type="ECO:0000313" key="11">
    <source>
        <dbReference type="Proteomes" id="UP000515159"/>
    </source>
</evidence>
<keyword evidence="6 8" id="KW-0175">Coiled coil</keyword>
<dbReference type="OrthoDB" id="5799458at2759"/>
<dbReference type="GO" id="GO:0000242">
    <property type="term" value="C:pericentriolar material"/>
    <property type="evidence" value="ECO:0007669"/>
    <property type="project" value="TreeGrafter"/>
</dbReference>
<accession>A0A6P8RQZ1</accession>
<evidence type="ECO:0000256" key="6">
    <source>
        <dbReference type="ARBA" id="ARBA00023054"/>
    </source>
</evidence>
<dbReference type="SUPFAM" id="SSF47473">
    <property type="entry name" value="EF-hand"/>
    <property type="match status" value="1"/>
</dbReference>
<dbReference type="GeneID" id="117363564"/>
<dbReference type="GO" id="GO:0090222">
    <property type="term" value="P:centrosome-templated microtubule nucleation"/>
    <property type="evidence" value="ECO:0007669"/>
    <property type="project" value="TreeGrafter"/>
</dbReference>
<feature type="coiled-coil region" evidence="8">
    <location>
        <begin position="609"/>
        <end position="1105"/>
    </location>
</feature>
<dbReference type="GO" id="GO:0005874">
    <property type="term" value="C:microtubule"/>
    <property type="evidence" value="ECO:0007669"/>
    <property type="project" value="UniProtKB-KW"/>
</dbReference>
<dbReference type="GO" id="GO:0051642">
    <property type="term" value="P:centrosome localization"/>
    <property type="evidence" value="ECO:0007669"/>
    <property type="project" value="TreeGrafter"/>
</dbReference>
<dbReference type="GO" id="GO:0005509">
    <property type="term" value="F:calcium ion binding"/>
    <property type="evidence" value="ECO:0007669"/>
    <property type="project" value="InterPro"/>
</dbReference>
<feature type="coiled-coil region" evidence="8">
    <location>
        <begin position="1355"/>
        <end position="1441"/>
    </location>
</feature>
<keyword evidence="11" id="KW-1185">Reference proteome</keyword>
<organism evidence="11 12">
    <name type="scientific">Geotrypetes seraphini</name>
    <name type="common">Gaboon caecilian</name>
    <name type="synonym">Caecilia seraphini</name>
    <dbReference type="NCBI Taxonomy" id="260995"/>
    <lineage>
        <taxon>Eukaryota</taxon>
        <taxon>Metazoa</taxon>
        <taxon>Chordata</taxon>
        <taxon>Craniata</taxon>
        <taxon>Vertebrata</taxon>
        <taxon>Euteleostomi</taxon>
        <taxon>Amphibia</taxon>
        <taxon>Gymnophiona</taxon>
        <taxon>Geotrypetes</taxon>
    </lineage>
</organism>
<evidence type="ECO:0000256" key="4">
    <source>
        <dbReference type="ARBA" id="ARBA00022701"/>
    </source>
</evidence>
<dbReference type="PANTHER" id="PTHR18905">
    <property type="entry name" value="NINEIN"/>
    <property type="match status" value="1"/>
</dbReference>
<dbReference type="RefSeq" id="XP_033807422.1">
    <property type="nucleotide sequence ID" value="XM_033951531.1"/>
</dbReference>
<evidence type="ECO:0000256" key="7">
    <source>
        <dbReference type="ARBA" id="ARBA00023212"/>
    </source>
</evidence>
<evidence type="ECO:0000256" key="3">
    <source>
        <dbReference type="ARBA" id="ARBA00022553"/>
    </source>
</evidence>
<evidence type="ECO:0000313" key="12">
    <source>
        <dbReference type="RefSeq" id="XP_033807421.1"/>
    </source>
</evidence>
<keyword evidence="3" id="KW-0597">Phosphoprotein</keyword>
<dbReference type="RefSeq" id="XP_033807421.1">
    <property type="nucleotide sequence ID" value="XM_033951530.1"/>
</dbReference>